<gene>
    <name evidence="1" type="ORF">HK413_09735</name>
</gene>
<proteinExistence type="predicted"/>
<dbReference type="EMBL" id="JABFCR010000041">
    <property type="protein sequence ID" value="NNU34353.1"/>
    <property type="molecule type" value="Genomic_DNA"/>
</dbReference>
<accession>A0ABX1W404</accession>
<dbReference type="Pfam" id="PF12244">
    <property type="entry name" value="DUF3606"/>
    <property type="match status" value="1"/>
</dbReference>
<sequence>MNIHENYEVEYWSKELGISPEKLREVVKEAGTTAEAVREYLKNKSYHHEPENM</sequence>
<dbReference type="InterPro" id="IPR022037">
    <property type="entry name" value="DUF3606"/>
</dbReference>
<keyword evidence="2" id="KW-1185">Reference proteome</keyword>
<comment type="caution">
    <text evidence="1">The sequence shown here is derived from an EMBL/GenBank/DDBJ whole genome shotgun (WGS) entry which is preliminary data.</text>
</comment>
<protein>
    <submittedName>
        <fullName evidence="1">DUF3606 domain-containing protein</fullName>
    </submittedName>
</protein>
<evidence type="ECO:0000313" key="2">
    <source>
        <dbReference type="Proteomes" id="UP000566071"/>
    </source>
</evidence>
<dbReference type="Proteomes" id="UP000566071">
    <property type="component" value="Unassembled WGS sequence"/>
</dbReference>
<organism evidence="1 2">
    <name type="scientific">Mucilaginibacter humi</name>
    <dbReference type="NCBI Taxonomy" id="2732510"/>
    <lineage>
        <taxon>Bacteria</taxon>
        <taxon>Pseudomonadati</taxon>
        <taxon>Bacteroidota</taxon>
        <taxon>Sphingobacteriia</taxon>
        <taxon>Sphingobacteriales</taxon>
        <taxon>Sphingobacteriaceae</taxon>
        <taxon>Mucilaginibacter</taxon>
    </lineage>
</organism>
<evidence type="ECO:0000313" key="1">
    <source>
        <dbReference type="EMBL" id="NNU34353.1"/>
    </source>
</evidence>
<reference evidence="1 2" key="1">
    <citation type="submission" date="2020-05" db="EMBL/GenBank/DDBJ databases">
        <authorList>
            <person name="Khan S.A."/>
            <person name="Jeon C.O."/>
            <person name="Chun B.H."/>
        </authorList>
    </citation>
    <scope>NUCLEOTIDE SEQUENCE [LARGE SCALE GENOMIC DNA]</scope>
    <source>
        <strain evidence="1 2">S1162</strain>
    </source>
</reference>
<name>A0ABX1W404_9SPHI</name>